<name>A0ABX2UE30_9LACO</name>
<accession>A0ABX2UE30</accession>
<comment type="caution">
    <text evidence="2">The sequence shown here is derived from an EMBL/GenBank/DDBJ whole genome shotgun (WGS) entry which is preliminary data.</text>
</comment>
<sequence>MSPFFLIIRVIEKKVKKKKRDMSLWRKREKETCLFGEKEKKRKREVTTSINLLFLGIWACFFFRKGDMSLWRKREKEKRRHLSK</sequence>
<gene>
    <name evidence="2" type="ORF">A7K95_09485</name>
</gene>
<organism evidence="2 3">
    <name type="scientific">Pediococcus parvulus</name>
    <dbReference type="NCBI Taxonomy" id="54062"/>
    <lineage>
        <taxon>Bacteria</taxon>
        <taxon>Bacillati</taxon>
        <taxon>Bacillota</taxon>
        <taxon>Bacilli</taxon>
        <taxon>Lactobacillales</taxon>
        <taxon>Lactobacillaceae</taxon>
        <taxon>Pediococcus</taxon>
    </lineage>
</organism>
<reference evidence="2 3" key="1">
    <citation type="submission" date="2016-05" db="EMBL/GenBank/DDBJ databases">
        <title>Draft genome sequence of Pediococcus parvulus 2.6, a probiotic beta-glucan producer strain.</title>
        <authorList>
            <person name="Mohedano M.L."/>
            <person name="Perez-Ramos A."/>
            <person name="Duenas M.T."/>
            <person name="Lamontanara A."/>
            <person name="Orru L."/>
            <person name="Spano G."/>
            <person name="Capozzi V."/>
            <person name="Lopez P."/>
        </authorList>
    </citation>
    <scope>NUCLEOTIDE SEQUENCE [LARGE SCALE GENOMIC DNA]</scope>
    <source>
        <strain evidence="2 3">2.6</strain>
    </source>
</reference>
<dbReference type="Proteomes" id="UP000077280">
    <property type="component" value="Unassembled WGS sequence"/>
</dbReference>
<keyword evidence="1" id="KW-1133">Transmembrane helix</keyword>
<protein>
    <submittedName>
        <fullName evidence="2">Uncharacterized protein</fullName>
    </submittedName>
</protein>
<dbReference type="EMBL" id="LXND01000074">
    <property type="protein sequence ID" value="OAD63451.1"/>
    <property type="molecule type" value="Genomic_DNA"/>
</dbReference>
<keyword evidence="1" id="KW-0472">Membrane</keyword>
<evidence type="ECO:0000313" key="2">
    <source>
        <dbReference type="EMBL" id="OAD63451.1"/>
    </source>
</evidence>
<proteinExistence type="predicted"/>
<evidence type="ECO:0000313" key="3">
    <source>
        <dbReference type="Proteomes" id="UP000077280"/>
    </source>
</evidence>
<feature type="transmembrane region" description="Helical" evidence="1">
    <location>
        <begin position="46"/>
        <end position="64"/>
    </location>
</feature>
<evidence type="ECO:0000256" key="1">
    <source>
        <dbReference type="SAM" id="Phobius"/>
    </source>
</evidence>
<keyword evidence="3" id="KW-1185">Reference proteome</keyword>
<keyword evidence="1" id="KW-0812">Transmembrane</keyword>